<dbReference type="GO" id="GO:0020037">
    <property type="term" value="F:heme binding"/>
    <property type="evidence" value="ECO:0007669"/>
    <property type="project" value="InterPro"/>
</dbReference>
<gene>
    <name evidence="7" type="primary">LOC103819903</name>
</gene>
<keyword evidence="6" id="KW-1133">Transmembrane helix</keyword>
<dbReference type="FunFam" id="1.10.630.10:FF:000176">
    <property type="entry name" value="Uncharacterized protein"/>
    <property type="match status" value="1"/>
</dbReference>
<keyword evidence="3" id="KW-0479">Metal-binding</keyword>
<evidence type="ECO:0000256" key="5">
    <source>
        <dbReference type="SAM" id="MobiDB-lite"/>
    </source>
</evidence>
<evidence type="ECO:0000256" key="1">
    <source>
        <dbReference type="ARBA" id="ARBA00001971"/>
    </source>
</evidence>
<dbReference type="GO" id="GO:0008392">
    <property type="term" value="F:arachidonate epoxygenase activity"/>
    <property type="evidence" value="ECO:0007669"/>
    <property type="project" value="TreeGrafter"/>
</dbReference>
<evidence type="ECO:0000256" key="4">
    <source>
        <dbReference type="ARBA" id="ARBA00023004"/>
    </source>
</evidence>
<feature type="transmembrane region" description="Helical" evidence="6">
    <location>
        <begin position="296"/>
        <end position="319"/>
    </location>
</feature>
<dbReference type="InterPro" id="IPR002401">
    <property type="entry name" value="Cyt_P450_E_grp-I"/>
</dbReference>
<dbReference type="PANTHER" id="PTHR24300:SF389">
    <property type="entry name" value="CYTOCHROME P450 2C20"/>
    <property type="match status" value="1"/>
</dbReference>
<dbReference type="Pfam" id="PF00067">
    <property type="entry name" value="p450"/>
    <property type="match status" value="1"/>
</dbReference>
<comment type="cofactor">
    <cofactor evidence="1">
        <name>heme</name>
        <dbReference type="ChEBI" id="CHEBI:30413"/>
    </cofactor>
</comment>
<evidence type="ECO:0000256" key="3">
    <source>
        <dbReference type="ARBA" id="ARBA00022723"/>
    </source>
</evidence>
<dbReference type="PRINTS" id="PR00463">
    <property type="entry name" value="EP450I"/>
</dbReference>
<dbReference type="InterPro" id="IPR050182">
    <property type="entry name" value="Cytochrome_P450_fam2"/>
</dbReference>
<proteinExistence type="inferred from homology"/>
<dbReference type="GO" id="GO:0016712">
    <property type="term" value="F:oxidoreductase activity, acting on paired donors, with incorporation or reduction of molecular oxygen, reduced flavin or flavoprotein as one donor, and incorporation of one atom of oxygen"/>
    <property type="evidence" value="ECO:0007669"/>
    <property type="project" value="TreeGrafter"/>
</dbReference>
<accession>A0A8C9U590</accession>
<evidence type="ECO:0000256" key="2">
    <source>
        <dbReference type="ARBA" id="ARBA00010617"/>
    </source>
</evidence>
<evidence type="ECO:0000256" key="6">
    <source>
        <dbReference type="SAM" id="Phobius"/>
    </source>
</evidence>
<dbReference type="Gene3D" id="1.10.630.10">
    <property type="entry name" value="Cytochrome P450"/>
    <property type="match status" value="1"/>
</dbReference>
<keyword evidence="4" id="KW-0408">Iron</keyword>
<dbReference type="GO" id="GO:0019373">
    <property type="term" value="P:epoxygenase P450 pathway"/>
    <property type="evidence" value="ECO:0007669"/>
    <property type="project" value="TreeGrafter"/>
</dbReference>
<dbReference type="GO" id="GO:0006805">
    <property type="term" value="P:xenobiotic metabolic process"/>
    <property type="evidence" value="ECO:0007669"/>
    <property type="project" value="TreeGrafter"/>
</dbReference>
<dbReference type="GO" id="GO:0005737">
    <property type="term" value="C:cytoplasm"/>
    <property type="evidence" value="ECO:0007669"/>
    <property type="project" value="TreeGrafter"/>
</dbReference>
<organism evidence="7 8">
    <name type="scientific">Serinus canaria</name>
    <name type="common">Island canary</name>
    <name type="synonym">Fringilla canaria</name>
    <dbReference type="NCBI Taxonomy" id="9135"/>
    <lineage>
        <taxon>Eukaryota</taxon>
        <taxon>Metazoa</taxon>
        <taxon>Chordata</taxon>
        <taxon>Craniata</taxon>
        <taxon>Vertebrata</taxon>
        <taxon>Euteleostomi</taxon>
        <taxon>Archelosauria</taxon>
        <taxon>Archosauria</taxon>
        <taxon>Dinosauria</taxon>
        <taxon>Saurischia</taxon>
        <taxon>Theropoda</taxon>
        <taxon>Coelurosauria</taxon>
        <taxon>Aves</taxon>
        <taxon>Neognathae</taxon>
        <taxon>Neoaves</taxon>
        <taxon>Telluraves</taxon>
        <taxon>Australaves</taxon>
        <taxon>Passeriformes</taxon>
        <taxon>Passeroidea</taxon>
        <taxon>Fringillidae</taxon>
        <taxon>Carduelinae</taxon>
        <taxon>Serinus</taxon>
    </lineage>
</organism>
<dbReference type="AlphaFoldDB" id="A0A8C9U590"/>
<comment type="similarity">
    <text evidence="2">Belongs to the cytochrome P450 family.</text>
</comment>
<dbReference type="InterPro" id="IPR001128">
    <property type="entry name" value="Cyt_P450"/>
</dbReference>
<feature type="region of interest" description="Disordered" evidence="5">
    <location>
        <begin position="460"/>
        <end position="507"/>
    </location>
</feature>
<dbReference type="InterPro" id="IPR036396">
    <property type="entry name" value="Cyt_P450_sf"/>
</dbReference>
<protein>
    <submittedName>
        <fullName evidence="7">Cytochrome P450 2C5-like</fullName>
    </submittedName>
</protein>
<reference evidence="7" key="1">
    <citation type="submission" date="2025-08" db="UniProtKB">
        <authorList>
            <consortium name="Ensembl"/>
        </authorList>
    </citation>
    <scope>IDENTIFICATION</scope>
</reference>
<feature type="compositionally biased region" description="Basic and acidic residues" evidence="5">
    <location>
        <begin position="496"/>
        <end position="507"/>
    </location>
</feature>
<feature type="transmembrane region" description="Helical" evidence="6">
    <location>
        <begin position="6"/>
        <end position="25"/>
    </location>
</feature>
<dbReference type="SUPFAM" id="SSF48264">
    <property type="entry name" value="Cytochrome P450"/>
    <property type="match status" value="1"/>
</dbReference>
<evidence type="ECO:0000313" key="8">
    <source>
        <dbReference type="Proteomes" id="UP000694409"/>
    </source>
</evidence>
<keyword evidence="6" id="KW-0812">Transmembrane</keyword>
<sequence>MDAGSAGLLVTLLLLLLSFLWFLVWRSDPKRSRLPPGPAPWPILGNLWQKDVLPLYKHYEKLSSTYGPIFTVWLGLKPMVVLCGYEAVKDALVGHSEEFGGRPSIPLLMQLSKDYGFVSNDEKKWRELRRFTLSTLRDFGMGKSSMSQKVQQEAQHLVELLAKLKGNAFEPMTMFRHAVSNVICSVVFGSRYSYSDAAFLELLNAIGNYISFFLSPVAKVYNTFPSIMDRLPGPHKKVLADCQKLKDHIQEKVQFHQLTLDSSCPRDYIDCFLIRAEKEKDSPENMYSHEDLVMSVFNLFGAGTVTTSNTLVFFLLMLAKHPHIQAKVQEEIDAVVGTGRAPSTEDKLRMPYTNAVIHELQRFHKSRIENFPRMTTQDVLFRGYTIPKVPGAALEPPGQRRQRSFRAICLCPWTVYTHLNVPGLSQSSVAMTSQRGVEACKCLPVLPTARVPSLPILENSSSPPEPCRGWSRSAAWGGARPDPPALGRCGDSHPSWSDHERCVQNPP</sequence>
<reference evidence="7" key="2">
    <citation type="submission" date="2025-09" db="UniProtKB">
        <authorList>
            <consortium name="Ensembl"/>
        </authorList>
    </citation>
    <scope>IDENTIFICATION</scope>
</reference>
<dbReference type="GO" id="GO:0005506">
    <property type="term" value="F:iron ion binding"/>
    <property type="evidence" value="ECO:0007669"/>
    <property type="project" value="InterPro"/>
</dbReference>
<dbReference type="PANTHER" id="PTHR24300">
    <property type="entry name" value="CYTOCHROME P450 508A4-RELATED"/>
    <property type="match status" value="1"/>
</dbReference>
<dbReference type="GeneTree" id="ENSGT00940000165584"/>
<dbReference type="Proteomes" id="UP000694409">
    <property type="component" value="Unassembled WGS sequence"/>
</dbReference>
<keyword evidence="6" id="KW-0472">Membrane</keyword>
<dbReference type="Ensembl" id="ENSSCAT00000005370.1">
    <property type="protein sequence ID" value="ENSSCAP00000004648.1"/>
    <property type="gene ID" value="ENSSCAG00000003769.1"/>
</dbReference>
<evidence type="ECO:0000313" key="7">
    <source>
        <dbReference type="Ensembl" id="ENSSCAP00000004648.1"/>
    </source>
</evidence>
<keyword evidence="8" id="KW-1185">Reference proteome</keyword>
<name>A0A8C9U590_SERCA</name>